<dbReference type="Proteomes" id="UP000261166">
    <property type="component" value="Unassembled WGS sequence"/>
</dbReference>
<dbReference type="GO" id="GO:0043856">
    <property type="term" value="F:anti-sigma factor antagonist activity"/>
    <property type="evidence" value="ECO:0007669"/>
    <property type="project" value="InterPro"/>
</dbReference>
<evidence type="ECO:0000256" key="2">
    <source>
        <dbReference type="RuleBase" id="RU003749"/>
    </source>
</evidence>
<accession>A0A3E3ITW7</accession>
<reference evidence="5 7" key="1">
    <citation type="submission" date="2018-08" db="EMBL/GenBank/DDBJ databases">
        <title>A genome reference for cultivated species of the human gut microbiota.</title>
        <authorList>
            <person name="Zou Y."/>
            <person name="Xue W."/>
            <person name="Luo G."/>
        </authorList>
    </citation>
    <scope>NUCLEOTIDE SEQUENCE [LARGE SCALE GENOMIC DNA]</scope>
    <source>
        <strain evidence="5 7">AF26-4BH</strain>
        <strain evidence="4">TF05-5AC</strain>
    </source>
</reference>
<organism evidence="5 7">
    <name type="scientific">Eisenbergiella massiliensis</name>
    <dbReference type="NCBI Taxonomy" id="1720294"/>
    <lineage>
        <taxon>Bacteria</taxon>
        <taxon>Bacillati</taxon>
        <taxon>Bacillota</taxon>
        <taxon>Clostridia</taxon>
        <taxon>Lachnospirales</taxon>
        <taxon>Lachnospiraceae</taxon>
        <taxon>Eisenbergiella</taxon>
    </lineage>
</organism>
<dbReference type="Pfam" id="PF01740">
    <property type="entry name" value="STAS"/>
    <property type="match status" value="1"/>
</dbReference>
<dbReference type="Proteomes" id="UP000260812">
    <property type="component" value="Unassembled WGS sequence"/>
</dbReference>
<keyword evidence="6" id="KW-1185">Reference proteome</keyword>
<dbReference type="NCBIfam" id="TIGR00377">
    <property type="entry name" value="ant_ant_sig"/>
    <property type="match status" value="1"/>
</dbReference>
<dbReference type="InterPro" id="IPR002645">
    <property type="entry name" value="STAS_dom"/>
</dbReference>
<dbReference type="InterPro" id="IPR036513">
    <property type="entry name" value="STAS_dom_sf"/>
</dbReference>
<dbReference type="CDD" id="cd07043">
    <property type="entry name" value="STAS_anti-anti-sigma_factors"/>
    <property type="match status" value="1"/>
</dbReference>
<dbReference type="EMBL" id="QVLU01000015">
    <property type="protein sequence ID" value="RGE70548.1"/>
    <property type="molecule type" value="Genomic_DNA"/>
</dbReference>
<dbReference type="OrthoDB" id="9794628at2"/>
<comment type="caution">
    <text evidence="5">The sequence shown here is derived from an EMBL/GenBank/DDBJ whole genome shotgun (WGS) entry which is preliminary data.</text>
</comment>
<feature type="domain" description="STAS" evidence="3">
    <location>
        <begin position="1"/>
        <end position="101"/>
    </location>
</feature>
<dbReference type="SUPFAM" id="SSF52091">
    <property type="entry name" value="SpoIIaa-like"/>
    <property type="match status" value="1"/>
</dbReference>
<evidence type="ECO:0000313" key="4">
    <source>
        <dbReference type="EMBL" id="RGE56053.1"/>
    </source>
</evidence>
<dbReference type="RefSeq" id="WP_025490388.1">
    <property type="nucleotide sequence ID" value="NZ_JBKUNB010000023.1"/>
</dbReference>
<evidence type="ECO:0000313" key="6">
    <source>
        <dbReference type="Proteomes" id="UP000260812"/>
    </source>
</evidence>
<gene>
    <name evidence="5" type="ORF">DWY69_16575</name>
    <name evidence="4" type="ORF">DXC51_26265</name>
</gene>
<evidence type="ECO:0000313" key="5">
    <source>
        <dbReference type="EMBL" id="RGE70548.1"/>
    </source>
</evidence>
<dbReference type="PANTHER" id="PTHR33495">
    <property type="entry name" value="ANTI-SIGMA FACTOR ANTAGONIST TM_1081-RELATED-RELATED"/>
    <property type="match status" value="1"/>
</dbReference>
<evidence type="ECO:0000256" key="1">
    <source>
        <dbReference type="ARBA" id="ARBA00009013"/>
    </source>
</evidence>
<dbReference type="Gene3D" id="3.30.750.24">
    <property type="entry name" value="STAS domain"/>
    <property type="match status" value="1"/>
</dbReference>
<dbReference type="EMBL" id="QVLV01000031">
    <property type="protein sequence ID" value="RGE56053.1"/>
    <property type="molecule type" value="Genomic_DNA"/>
</dbReference>
<dbReference type="AlphaFoldDB" id="A0A3E3ITW7"/>
<protein>
    <recommendedName>
        <fullName evidence="2">Anti-sigma factor antagonist</fullName>
    </recommendedName>
</protein>
<comment type="similarity">
    <text evidence="1 2">Belongs to the anti-sigma-factor antagonist family.</text>
</comment>
<evidence type="ECO:0000259" key="3">
    <source>
        <dbReference type="PROSITE" id="PS50801"/>
    </source>
</evidence>
<dbReference type="PANTHER" id="PTHR33495:SF2">
    <property type="entry name" value="ANTI-SIGMA FACTOR ANTAGONIST TM_1081-RELATED"/>
    <property type="match status" value="1"/>
</dbReference>
<dbReference type="PROSITE" id="PS50801">
    <property type="entry name" value="STAS"/>
    <property type="match status" value="1"/>
</dbReference>
<dbReference type="GeneID" id="97990265"/>
<name>A0A3E3ITW7_9FIRM</name>
<dbReference type="InterPro" id="IPR003658">
    <property type="entry name" value="Anti-sigma_ant"/>
</dbReference>
<evidence type="ECO:0000313" key="7">
    <source>
        <dbReference type="Proteomes" id="UP000261166"/>
    </source>
</evidence>
<sequence length="101" mass="11214">MEITKVKNGGSMEFKLTGRLDTNTAPELTEAVKATATEELSEVIFDFKDLDYISSAGLRVILMTQKLMNSRKGSMVVRHPNQIIAEVFEATGFTDIMKIEA</sequence>
<proteinExistence type="inferred from homology"/>